<evidence type="ECO:0000313" key="7">
    <source>
        <dbReference type="EMBL" id="CAJ13691.1"/>
    </source>
</evidence>
<dbReference type="InterPro" id="IPR027417">
    <property type="entry name" value="P-loop_NTPase"/>
</dbReference>
<dbReference type="EMBL" id="AM040731">
    <property type="protein sequence ID" value="CAJ13691.1"/>
    <property type="molecule type" value="Genomic_DNA"/>
</dbReference>
<geneLocation type="plasmid" evidence="7">
    <name>pSP187</name>
</geneLocation>
<evidence type="ECO:0000256" key="4">
    <source>
        <dbReference type="PROSITE-ProRule" id="PRU00289"/>
    </source>
</evidence>
<reference evidence="7" key="1">
    <citation type="journal article" date="2007" name="Plasmid">
        <title>The smr gene resides on a novel plasmid pSP187 identified in a Staphylococcus pasteuri isolate recovered from unpasteurized milk.</title>
        <authorList>
            <person name="Bjorland J."/>
            <person name="Bratlie M.S."/>
            <person name="Steinum T."/>
        </authorList>
    </citation>
    <scope>NUCLEOTIDE SEQUENCE [LARGE SCALE GENOMIC DNA]</scope>
    <source>
        <plasmid evidence="7">pSP187</plasmid>
    </source>
</reference>
<dbReference type="PROSITE" id="PS50901">
    <property type="entry name" value="FTSK"/>
    <property type="match status" value="1"/>
</dbReference>
<name>Q4LAT2_9STAP</name>
<dbReference type="GO" id="GO:0005524">
    <property type="term" value="F:ATP binding"/>
    <property type="evidence" value="ECO:0007669"/>
    <property type="project" value="UniProtKB-UniRule"/>
</dbReference>
<protein>
    <submittedName>
        <fullName evidence="7">DNA segregation ATPase</fullName>
    </submittedName>
</protein>
<dbReference type="Gene3D" id="3.40.50.300">
    <property type="entry name" value="P-loop containing nucleotide triphosphate hydrolases"/>
    <property type="match status" value="1"/>
</dbReference>
<feature type="binding site" evidence="4">
    <location>
        <begin position="236"/>
        <end position="243"/>
    </location>
    <ligand>
        <name>ATP</name>
        <dbReference type="ChEBI" id="CHEBI:30616"/>
    </ligand>
</feature>
<evidence type="ECO:0000256" key="2">
    <source>
        <dbReference type="ARBA" id="ARBA00022840"/>
    </source>
</evidence>
<keyword evidence="5" id="KW-0472">Membrane</keyword>
<evidence type="ECO:0000256" key="5">
    <source>
        <dbReference type="SAM" id="Phobius"/>
    </source>
</evidence>
<dbReference type="InterPro" id="IPR050206">
    <property type="entry name" value="FtsK/SpoIIIE/SftA"/>
</dbReference>
<feature type="transmembrane region" description="Helical" evidence="5">
    <location>
        <begin position="62"/>
        <end position="81"/>
    </location>
</feature>
<keyword evidence="7" id="KW-0614">Plasmid</keyword>
<dbReference type="AlphaFoldDB" id="Q4LAT2"/>
<organism evidence="7">
    <name type="scientific">Staphylococcus pasteuri</name>
    <dbReference type="NCBI Taxonomy" id="45972"/>
    <lineage>
        <taxon>Bacteria</taxon>
        <taxon>Bacillati</taxon>
        <taxon>Bacillota</taxon>
        <taxon>Bacilli</taxon>
        <taxon>Bacillales</taxon>
        <taxon>Staphylococcaceae</taxon>
        <taxon>Staphylococcus</taxon>
    </lineage>
</organism>
<keyword evidence="1 4" id="KW-0547">Nucleotide-binding</keyword>
<dbReference type="SMART" id="SM00382">
    <property type="entry name" value="AAA"/>
    <property type="match status" value="1"/>
</dbReference>
<evidence type="ECO:0000259" key="6">
    <source>
        <dbReference type="PROSITE" id="PS50901"/>
    </source>
</evidence>
<dbReference type="InterPro" id="IPR003593">
    <property type="entry name" value="AAA+_ATPase"/>
</dbReference>
<accession>Q4LAT2</accession>
<dbReference type="PANTHER" id="PTHR22683">
    <property type="entry name" value="SPORULATION PROTEIN RELATED"/>
    <property type="match status" value="1"/>
</dbReference>
<keyword evidence="5" id="KW-1133">Transmembrane helix</keyword>
<proteinExistence type="predicted"/>
<dbReference type="InterPro" id="IPR002543">
    <property type="entry name" value="FtsK_dom"/>
</dbReference>
<comment type="function">
    <text evidence="3">Essential cell division protein that coordinates cell division and chromosome segregation. The N-terminus is involved in assembly of the cell-division machinery. The C-terminus functions as a DNA motor that moves dsDNA in an ATP-dependent manner towards the dif recombination site, which is located within the replication terminus region. Required for activation of the Xer recombinase, allowing activation of chromosome unlinking by recombination.</text>
</comment>
<evidence type="ECO:0000256" key="3">
    <source>
        <dbReference type="ARBA" id="ARBA00024986"/>
    </source>
</evidence>
<feature type="transmembrane region" description="Helical" evidence="5">
    <location>
        <begin position="21"/>
        <end position="42"/>
    </location>
</feature>
<evidence type="ECO:0000256" key="1">
    <source>
        <dbReference type="ARBA" id="ARBA00022741"/>
    </source>
</evidence>
<sequence length="483" mass="55628">MNQLNTISLRSRRRQLKYYSFLILIIIIIALQLLHYISSKILTQINLHFSELINYWFHKTSLLFLAILGTYSLFVLVMTLIEGGIMKNHNPILSLKNYLLKNKIDKALVMDNMYITVKSLEDKGVKYARTPKVKIISEKEIKIENLAGLDDKLESFKDEMTVVLDKGIVVDTFQKDITGKYYVAEILNLNADNQYIFKSFEQYLQVLNSTREFEIPLMKDGTVINLSKTPHMLISGLTGSGKSYSMYHLMYSLILKGHEVFVIDRKQVLTKFGTVIGNDHVADENPNESEQIFELIERVNNIMLKRQEILKNDDRFKKDIEAGFQNANWNNICLVIDELGALTQDLAMMKKAERDRFYSALGNIAMKGRNTGVSLMISLQQANAQSFNGTGIRDQLSFKMVLGNSDRQTREVLFSSQDISDVKLKPGQAFYTKADTRNKPGFLFMPTFDFELTIPNLEKLIELQNRDKRSFMPRKFIDVEKNP</sequence>
<keyword evidence="2 4" id="KW-0067">ATP-binding</keyword>
<dbReference type="GO" id="GO:0003677">
    <property type="term" value="F:DNA binding"/>
    <property type="evidence" value="ECO:0007669"/>
    <property type="project" value="InterPro"/>
</dbReference>
<feature type="domain" description="FtsK" evidence="6">
    <location>
        <begin position="219"/>
        <end position="411"/>
    </location>
</feature>
<keyword evidence="5" id="KW-0812">Transmembrane</keyword>
<dbReference type="Pfam" id="PF01580">
    <property type="entry name" value="FtsK_SpoIIIE"/>
    <property type="match status" value="1"/>
</dbReference>
<dbReference type="PANTHER" id="PTHR22683:SF47">
    <property type="entry name" value="FTSK DOMAIN-CONTAINING PROTEIN YDCQ"/>
    <property type="match status" value="1"/>
</dbReference>
<dbReference type="SUPFAM" id="SSF52540">
    <property type="entry name" value="P-loop containing nucleoside triphosphate hydrolases"/>
    <property type="match status" value="1"/>
</dbReference>